<gene>
    <name evidence="4" type="ORF">EC973_001823</name>
</gene>
<dbReference type="AlphaFoldDB" id="A0A8H7BNE8"/>
<dbReference type="SUPFAM" id="SSF46565">
    <property type="entry name" value="Chaperone J-domain"/>
    <property type="match status" value="1"/>
</dbReference>
<dbReference type="PANTHER" id="PTHR14021:SF15">
    <property type="entry name" value="IRON-SULFUR CLUSTER CO-CHAPERONE PROTEIN HSCB"/>
    <property type="match status" value="1"/>
</dbReference>
<organism evidence="4 5">
    <name type="scientific">Apophysomyces ossiformis</name>
    <dbReference type="NCBI Taxonomy" id="679940"/>
    <lineage>
        <taxon>Eukaryota</taxon>
        <taxon>Fungi</taxon>
        <taxon>Fungi incertae sedis</taxon>
        <taxon>Mucoromycota</taxon>
        <taxon>Mucoromycotina</taxon>
        <taxon>Mucoromycetes</taxon>
        <taxon>Mucorales</taxon>
        <taxon>Mucorineae</taxon>
        <taxon>Mucoraceae</taxon>
        <taxon>Apophysomyces</taxon>
    </lineage>
</organism>
<dbReference type="OrthoDB" id="448954at2759"/>
<dbReference type="GO" id="GO:0051259">
    <property type="term" value="P:protein complex oligomerization"/>
    <property type="evidence" value="ECO:0007669"/>
    <property type="project" value="InterPro"/>
</dbReference>
<dbReference type="InterPro" id="IPR036386">
    <property type="entry name" value="HscB_C_sf"/>
</dbReference>
<proteinExistence type="inferred from homology"/>
<evidence type="ECO:0000313" key="4">
    <source>
        <dbReference type="EMBL" id="KAF7723582.1"/>
    </source>
</evidence>
<feature type="domain" description="J" evidence="3">
    <location>
        <begin position="78"/>
        <end position="157"/>
    </location>
</feature>
<dbReference type="PROSITE" id="PS50076">
    <property type="entry name" value="DNAJ_2"/>
    <property type="match status" value="1"/>
</dbReference>
<sequence length="253" mass="29293">MNRLKFLTRTVTSAVHVPRPRYYPVRFRERARCFHANGSVLRELHKVCWKCNNTASRAALRCANEECGVIQPTSPDINFFELLQVGGGKEKNEPVFDMDLKGLKRKFLQLQQKAHPDSFSQASKQEYTYAQLQSSVINKAYHTLKNPLSRAQYILALRGLDVGESESLHDPELLMDVMEVREELEEASTESDVNRIKIQNDEKMQETIQNLSTSFANEAFDQAKEYVIQLQYWENIRHAIIDWSPGKRVEVHH</sequence>
<dbReference type="InterPro" id="IPR004640">
    <property type="entry name" value="HscB"/>
</dbReference>
<dbReference type="InterPro" id="IPR009073">
    <property type="entry name" value="HscB_oligo_C"/>
</dbReference>
<keyword evidence="2" id="KW-0143">Chaperone</keyword>
<dbReference type="GO" id="GO:0044571">
    <property type="term" value="P:[2Fe-2S] cluster assembly"/>
    <property type="evidence" value="ECO:0007669"/>
    <property type="project" value="InterPro"/>
</dbReference>
<dbReference type="Gene3D" id="1.10.287.110">
    <property type="entry name" value="DnaJ domain"/>
    <property type="match status" value="1"/>
</dbReference>
<dbReference type="SUPFAM" id="SSF47144">
    <property type="entry name" value="HSC20 (HSCB), C-terminal oligomerisation domain"/>
    <property type="match status" value="1"/>
</dbReference>
<comment type="caution">
    <text evidence="4">The sequence shown here is derived from an EMBL/GenBank/DDBJ whole genome shotgun (WGS) entry which is preliminary data.</text>
</comment>
<dbReference type="GO" id="GO:0051087">
    <property type="term" value="F:protein-folding chaperone binding"/>
    <property type="evidence" value="ECO:0007669"/>
    <property type="project" value="InterPro"/>
</dbReference>
<evidence type="ECO:0000259" key="3">
    <source>
        <dbReference type="PROSITE" id="PS50076"/>
    </source>
</evidence>
<dbReference type="EMBL" id="JABAYA010000146">
    <property type="protein sequence ID" value="KAF7723582.1"/>
    <property type="molecule type" value="Genomic_DNA"/>
</dbReference>
<dbReference type="GO" id="GO:0001671">
    <property type="term" value="F:ATPase activator activity"/>
    <property type="evidence" value="ECO:0007669"/>
    <property type="project" value="InterPro"/>
</dbReference>
<dbReference type="PANTHER" id="PTHR14021">
    <property type="entry name" value="IRON-SULFUR CLUSTER CO-CHAPERONE PROTEIN HSCB"/>
    <property type="match status" value="1"/>
</dbReference>
<evidence type="ECO:0000256" key="2">
    <source>
        <dbReference type="ARBA" id="ARBA00023186"/>
    </source>
</evidence>
<name>A0A8H7BNE8_9FUNG</name>
<dbReference type="CDD" id="cd06257">
    <property type="entry name" value="DnaJ"/>
    <property type="match status" value="1"/>
</dbReference>
<dbReference type="Proteomes" id="UP000605846">
    <property type="component" value="Unassembled WGS sequence"/>
</dbReference>
<comment type="similarity">
    <text evidence="1">Belongs to the HscB family.</text>
</comment>
<dbReference type="NCBIfam" id="TIGR00714">
    <property type="entry name" value="hscB"/>
    <property type="match status" value="1"/>
</dbReference>
<dbReference type="Pfam" id="PF07743">
    <property type="entry name" value="HSCB_C"/>
    <property type="match status" value="1"/>
</dbReference>
<dbReference type="InterPro" id="IPR001623">
    <property type="entry name" value="DnaJ_domain"/>
</dbReference>
<keyword evidence="5" id="KW-1185">Reference proteome</keyword>
<reference evidence="4" key="1">
    <citation type="submission" date="2020-01" db="EMBL/GenBank/DDBJ databases">
        <title>Genome Sequencing of Three Apophysomyces-Like Fungal Strains Confirms a Novel Fungal Genus in the Mucoromycota with divergent Burkholderia-like Endosymbiotic Bacteria.</title>
        <authorList>
            <person name="Stajich J.E."/>
            <person name="Macias A.M."/>
            <person name="Carter-House D."/>
            <person name="Lovett B."/>
            <person name="Kasson L.R."/>
            <person name="Berry K."/>
            <person name="Grigoriev I."/>
            <person name="Chang Y."/>
            <person name="Spatafora J."/>
            <person name="Kasson M.T."/>
        </authorList>
    </citation>
    <scope>NUCLEOTIDE SEQUENCE</scope>
    <source>
        <strain evidence="4">NRRL A-21654</strain>
    </source>
</reference>
<evidence type="ECO:0000313" key="5">
    <source>
        <dbReference type="Proteomes" id="UP000605846"/>
    </source>
</evidence>
<accession>A0A8H7BNE8</accession>
<dbReference type="InterPro" id="IPR036869">
    <property type="entry name" value="J_dom_sf"/>
</dbReference>
<protein>
    <recommendedName>
        <fullName evidence="3">J domain-containing protein</fullName>
    </recommendedName>
</protein>
<dbReference type="Gene3D" id="1.20.1280.20">
    <property type="entry name" value="HscB, C-terminal domain"/>
    <property type="match status" value="1"/>
</dbReference>
<evidence type="ECO:0000256" key="1">
    <source>
        <dbReference type="ARBA" id="ARBA00010476"/>
    </source>
</evidence>
<dbReference type="GO" id="GO:0005739">
    <property type="term" value="C:mitochondrion"/>
    <property type="evidence" value="ECO:0007669"/>
    <property type="project" value="TreeGrafter"/>
</dbReference>